<evidence type="ECO:0000256" key="10">
    <source>
        <dbReference type="ARBA" id="ARBA00023136"/>
    </source>
</evidence>
<accession>A0A381Y3I7</accession>
<evidence type="ECO:0000256" key="2">
    <source>
        <dbReference type="ARBA" id="ARBA00006434"/>
    </source>
</evidence>
<dbReference type="PANTHER" id="PTHR48086">
    <property type="entry name" value="SODIUM/PROLINE SYMPORTER-RELATED"/>
    <property type="match status" value="1"/>
</dbReference>
<evidence type="ECO:0000256" key="9">
    <source>
        <dbReference type="ARBA" id="ARBA00023065"/>
    </source>
</evidence>
<keyword evidence="10 12" id="KW-0472">Membrane</keyword>
<evidence type="ECO:0000256" key="12">
    <source>
        <dbReference type="SAM" id="Phobius"/>
    </source>
</evidence>
<comment type="similarity">
    <text evidence="2">Belongs to the sodium:solute symporter (SSF) (TC 2.A.21) family.</text>
</comment>
<organism evidence="13">
    <name type="scientific">marine metagenome</name>
    <dbReference type="NCBI Taxonomy" id="408172"/>
    <lineage>
        <taxon>unclassified sequences</taxon>
        <taxon>metagenomes</taxon>
        <taxon>ecological metagenomes</taxon>
    </lineage>
</organism>
<evidence type="ECO:0000313" key="13">
    <source>
        <dbReference type="EMBL" id="SVA70967.1"/>
    </source>
</evidence>
<feature type="transmembrane region" description="Helical" evidence="12">
    <location>
        <begin position="113"/>
        <end position="136"/>
    </location>
</feature>
<keyword evidence="3" id="KW-0813">Transport</keyword>
<evidence type="ECO:0000256" key="3">
    <source>
        <dbReference type="ARBA" id="ARBA00022448"/>
    </source>
</evidence>
<feature type="transmembrane region" description="Helical" evidence="12">
    <location>
        <begin position="351"/>
        <end position="374"/>
    </location>
</feature>
<evidence type="ECO:0000256" key="6">
    <source>
        <dbReference type="ARBA" id="ARBA00022847"/>
    </source>
</evidence>
<feature type="transmembrane region" description="Helical" evidence="12">
    <location>
        <begin position="70"/>
        <end position="92"/>
    </location>
</feature>
<dbReference type="Gene3D" id="1.20.1730.10">
    <property type="entry name" value="Sodium/glucose cotransporter"/>
    <property type="match status" value="1"/>
</dbReference>
<sequence>MSLHYSDWLIIAGYFFGLFWIGFIPGRNKKNNQNEFILSGRKLSLPGFIATLVTTWYGAILGIGENTYQYGIQTWFIFAFPYYVFAIIYALWVSNRVRQQKQLSIPDHFRRSYGKTTGIISAVLIVFLSSPAPYILSMGILLQFLFDIQLVWGLILATVFSVGYIWKGGFNAVVKTDYFQFMFMFVGFLILFIFSWKTAVSPFELFSALPTTHTQPLGGNTLQYVLVWFFIALWTMVDPGFFQRCAAAESPEVARKGLLISIGFWFFFDCLTIITGLYAYIIVVPDQPLMSFPVLGAEILPPVYLGLFLVGIFSIIMSTIDSFSLINAITLGRDIFWRIKPPKTNRYPTPFIRKGLLIMALLSVFLAFLIPSVVKLF</sequence>
<evidence type="ECO:0000256" key="7">
    <source>
        <dbReference type="ARBA" id="ARBA00022989"/>
    </source>
</evidence>
<dbReference type="GO" id="GO:0015293">
    <property type="term" value="F:symporter activity"/>
    <property type="evidence" value="ECO:0007669"/>
    <property type="project" value="UniProtKB-KW"/>
</dbReference>
<dbReference type="GO" id="GO:0005886">
    <property type="term" value="C:plasma membrane"/>
    <property type="evidence" value="ECO:0007669"/>
    <property type="project" value="UniProtKB-SubCell"/>
</dbReference>
<keyword evidence="5 12" id="KW-0812">Transmembrane</keyword>
<evidence type="ECO:0000256" key="11">
    <source>
        <dbReference type="ARBA" id="ARBA00023201"/>
    </source>
</evidence>
<gene>
    <name evidence="13" type="ORF">METZ01_LOCUS123821</name>
</gene>
<feature type="transmembrane region" description="Helical" evidence="12">
    <location>
        <begin position="45"/>
        <end position="64"/>
    </location>
</feature>
<protein>
    <recommendedName>
        <fullName evidence="14">Sodium:solute symporter family protein</fullName>
    </recommendedName>
</protein>
<name>A0A381Y3I7_9ZZZZ</name>
<feature type="non-terminal residue" evidence="13">
    <location>
        <position position="377"/>
    </location>
</feature>
<dbReference type="InterPro" id="IPR038377">
    <property type="entry name" value="Na/Glc_symporter_sf"/>
</dbReference>
<dbReference type="PROSITE" id="PS50283">
    <property type="entry name" value="NA_SOLUT_SYMP_3"/>
    <property type="match status" value="1"/>
</dbReference>
<feature type="transmembrane region" description="Helical" evidence="12">
    <location>
        <begin position="6"/>
        <end position="24"/>
    </location>
</feature>
<proteinExistence type="inferred from homology"/>
<evidence type="ECO:0000256" key="1">
    <source>
        <dbReference type="ARBA" id="ARBA00004651"/>
    </source>
</evidence>
<feature type="transmembrane region" description="Helical" evidence="12">
    <location>
        <begin position="217"/>
        <end position="237"/>
    </location>
</feature>
<dbReference type="EMBL" id="UINC01017198">
    <property type="protein sequence ID" value="SVA70967.1"/>
    <property type="molecule type" value="Genomic_DNA"/>
</dbReference>
<comment type="subcellular location">
    <subcellularLocation>
        <location evidence="1">Cell membrane</location>
        <topology evidence="1">Multi-pass membrane protein</topology>
    </subcellularLocation>
</comment>
<keyword evidence="8" id="KW-0915">Sodium</keyword>
<dbReference type="GO" id="GO:0006814">
    <property type="term" value="P:sodium ion transport"/>
    <property type="evidence" value="ECO:0007669"/>
    <property type="project" value="UniProtKB-KW"/>
</dbReference>
<keyword evidence="11" id="KW-0739">Sodium transport</keyword>
<dbReference type="AlphaFoldDB" id="A0A381Y3I7"/>
<dbReference type="InterPro" id="IPR050277">
    <property type="entry name" value="Sodium:Solute_Symporter"/>
</dbReference>
<feature type="transmembrane region" description="Helical" evidence="12">
    <location>
        <begin position="303"/>
        <end position="330"/>
    </location>
</feature>
<dbReference type="PANTHER" id="PTHR48086:SF3">
    <property type="entry name" value="SODIUM_PROLINE SYMPORTER"/>
    <property type="match status" value="1"/>
</dbReference>
<keyword evidence="6" id="KW-0769">Symport</keyword>
<evidence type="ECO:0008006" key="14">
    <source>
        <dbReference type="Google" id="ProtNLM"/>
    </source>
</evidence>
<dbReference type="Pfam" id="PF00474">
    <property type="entry name" value="SSF"/>
    <property type="match status" value="1"/>
</dbReference>
<reference evidence="13" key="1">
    <citation type="submission" date="2018-05" db="EMBL/GenBank/DDBJ databases">
        <authorList>
            <person name="Lanie J.A."/>
            <person name="Ng W.-L."/>
            <person name="Kazmierczak K.M."/>
            <person name="Andrzejewski T.M."/>
            <person name="Davidsen T.M."/>
            <person name="Wayne K.J."/>
            <person name="Tettelin H."/>
            <person name="Glass J.I."/>
            <person name="Rusch D."/>
            <person name="Podicherti R."/>
            <person name="Tsui H.-C.T."/>
            <person name="Winkler M.E."/>
        </authorList>
    </citation>
    <scope>NUCLEOTIDE SEQUENCE</scope>
</reference>
<dbReference type="InterPro" id="IPR001734">
    <property type="entry name" value="Na/solute_symporter"/>
</dbReference>
<evidence type="ECO:0000256" key="4">
    <source>
        <dbReference type="ARBA" id="ARBA00022475"/>
    </source>
</evidence>
<feature type="transmembrane region" description="Helical" evidence="12">
    <location>
        <begin position="258"/>
        <end position="283"/>
    </location>
</feature>
<feature type="transmembrane region" description="Helical" evidence="12">
    <location>
        <begin position="148"/>
        <end position="166"/>
    </location>
</feature>
<evidence type="ECO:0000256" key="5">
    <source>
        <dbReference type="ARBA" id="ARBA00022692"/>
    </source>
</evidence>
<keyword evidence="4" id="KW-1003">Cell membrane</keyword>
<dbReference type="CDD" id="cd10322">
    <property type="entry name" value="SLC5sbd"/>
    <property type="match status" value="1"/>
</dbReference>
<feature type="transmembrane region" description="Helical" evidence="12">
    <location>
        <begin position="178"/>
        <end position="197"/>
    </location>
</feature>
<keyword evidence="9" id="KW-0406">Ion transport</keyword>
<keyword evidence="7 12" id="KW-1133">Transmembrane helix</keyword>
<evidence type="ECO:0000256" key="8">
    <source>
        <dbReference type="ARBA" id="ARBA00023053"/>
    </source>
</evidence>